<keyword evidence="2" id="KW-1185">Reference proteome</keyword>
<dbReference type="AlphaFoldDB" id="A0A0S4KVB8"/>
<dbReference type="RefSeq" id="WP_062487061.1">
    <property type="nucleotide sequence ID" value="NZ_LN885086.1"/>
</dbReference>
<proteinExistence type="predicted"/>
<dbReference type="EMBL" id="LN885086">
    <property type="protein sequence ID" value="CUQ68037.1"/>
    <property type="molecule type" value="Genomic_DNA"/>
</dbReference>
<name>A0A0S4KVB8_9BACT</name>
<evidence type="ECO:0000313" key="2">
    <source>
        <dbReference type="Proteomes" id="UP000066284"/>
    </source>
</evidence>
<reference evidence="2" key="1">
    <citation type="submission" date="2015-09" db="EMBL/GenBank/DDBJ databases">
        <authorList>
            <person name="Daims H."/>
        </authorList>
    </citation>
    <scope>NUCLEOTIDE SEQUENCE [LARGE SCALE GENOMIC DNA]</scope>
</reference>
<dbReference type="OrthoDB" id="9806593at2"/>
<dbReference type="STRING" id="1715989.NITINOP_3065"/>
<gene>
    <name evidence="1" type="ORF">NITINOP_3065</name>
</gene>
<dbReference type="Proteomes" id="UP000066284">
    <property type="component" value="Chromosome 1"/>
</dbReference>
<sequence length="78" mass="8257">MDLGFTSRLHRFLDDNHFFLLAQPSIGLGMGYGGLAYADTLIPSALSVVAASFLYVGPADLVPTLHGHMGVPKGGNLR</sequence>
<protein>
    <submittedName>
        <fullName evidence="1">Uncharacterized protein</fullName>
    </submittedName>
</protein>
<dbReference type="KEGG" id="nio:NITINOP_3065"/>
<accession>A0A0S4KVB8</accession>
<evidence type="ECO:0000313" key="1">
    <source>
        <dbReference type="EMBL" id="CUQ68037.1"/>
    </source>
</evidence>
<organism evidence="1 2">
    <name type="scientific">Candidatus Nitrospira inopinata</name>
    <dbReference type="NCBI Taxonomy" id="1715989"/>
    <lineage>
        <taxon>Bacteria</taxon>
        <taxon>Pseudomonadati</taxon>
        <taxon>Nitrospirota</taxon>
        <taxon>Nitrospiria</taxon>
        <taxon>Nitrospirales</taxon>
        <taxon>Nitrospiraceae</taxon>
        <taxon>Nitrospira</taxon>
    </lineage>
</organism>